<dbReference type="PANTHER" id="PTHR48050">
    <property type="entry name" value="STEROL 3-BETA-GLUCOSYLTRANSFERASE"/>
    <property type="match status" value="1"/>
</dbReference>
<dbReference type="EMBL" id="WHJE01000002">
    <property type="protein sequence ID" value="KAE8765975.1"/>
    <property type="molecule type" value="Genomic_DNA"/>
</dbReference>
<dbReference type="RefSeq" id="WP_152201875.1">
    <property type="nucleotide sequence ID" value="NZ_VUKF01000009.1"/>
</dbReference>
<accession>A0A7J5UUK4</accession>
<proteinExistence type="predicted"/>
<dbReference type="GO" id="GO:0017000">
    <property type="term" value="P:antibiotic biosynthetic process"/>
    <property type="evidence" value="ECO:0007669"/>
    <property type="project" value="UniProtKB-ARBA"/>
</dbReference>
<dbReference type="GO" id="GO:0008194">
    <property type="term" value="F:UDP-glycosyltransferase activity"/>
    <property type="evidence" value="ECO:0007669"/>
    <property type="project" value="InterPro"/>
</dbReference>
<protein>
    <submittedName>
        <fullName evidence="1">Glycosyl transferase</fullName>
    </submittedName>
</protein>
<dbReference type="Gene3D" id="3.40.50.2000">
    <property type="entry name" value="Glycogen Phosphorylase B"/>
    <property type="match status" value="2"/>
</dbReference>
<dbReference type="InterPro" id="IPR050426">
    <property type="entry name" value="Glycosyltransferase_28"/>
</dbReference>
<dbReference type="Proteomes" id="UP000451860">
    <property type="component" value="Unassembled WGS sequence"/>
</dbReference>
<organism evidence="1 2">
    <name type="scientific">Georgenia thermotolerans</name>
    <dbReference type="NCBI Taxonomy" id="527326"/>
    <lineage>
        <taxon>Bacteria</taxon>
        <taxon>Bacillati</taxon>
        <taxon>Actinomycetota</taxon>
        <taxon>Actinomycetes</taxon>
        <taxon>Micrococcales</taxon>
        <taxon>Bogoriellaceae</taxon>
        <taxon>Georgenia</taxon>
    </lineage>
</organism>
<dbReference type="PANTHER" id="PTHR48050:SF13">
    <property type="entry name" value="STEROL 3-BETA-GLUCOSYLTRANSFERASE UGT80A2"/>
    <property type="match status" value="1"/>
</dbReference>
<sequence>MKKLTVLFLPESAYGPTNQCIGVGDLLLKRGHRVIFASESSWAGRLSPLGFEERLVDLAEPDPDAGEEDAGQFWTDFIAETAPEFRKPTTEQLETFVRPTYQALIDGAKYAEPALRKIIAETRPDVLVEDNVVLFPALTTSGAPFVRIVSCNPLEVPGPDVAPGLSGLGQDDPSAWEPFRAEFERTHREMWEAFNAWVVEQGADPLPELEFMPRDNAANLYVYPEEADYTDHRPLDPSWHRIDSSVRLTDDAYELPAEVADRPAGSALVYVSLGSLGGADVELMQRIVDALADSPHRFIVSKGPVAEKITLAANMVGAGTLPQTNVIPQVDLVITHGGNNTTTETLHFGKPMVLLPLFWDQYDNAQRMHELGYGIRLKTYEFTPEELNGAVEKLLADTELRARLAAIGERIRARDGLRKAAEIIEAVGLEHARATEAGLEPAVTAQA</sequence>
<name>A0A7J5UUK4_9MICO</name>
<evidence type="ECO:0000313" key="1">
    <source>
        <dbReference type="EMBL" id="KAE8765975.1"/>
    </source>
</evidence>
<comment type="caution">
    <text evidence="1">The sequence shown here is derived from an EMBL/GenBank/DDBJ whole genome shotgun (WGS) entry which is preliminary data.</text>
</comment>
<dbReference type="InterPro" id="IPR002213">
    <property type="entry name" value="UDP_glucos_trans"/>
</dbReference>
<dbReference type="Pfam" id="PF00201">
    <property type="entry name" value="UDPGT"/>
    <property type="match status" value="1"/>
</dbReference>
<gene>
    <name evidence="1" type="ORF">GB883_00745</name>
</gene>
<dbReference type="OrthoDB" id="764352at2"/>
<dbReference type="CDD" id="cd03784">
    <property type="entry name" value="GT1_Gtf-like"/>
    <property type="match status" value="1"/>
</dbReference>
<keyword evidence="2" id="KW-1185">Reference proteome</keyword>
<dbReference type="SUPFAM" id="SSF53756">
    <property type="entry name" value="UDP-Glycosyltransferase/glycogen phosphorylase"/>
    <property type="match status" value="1"/>
</dbReference>
<reference evidence="1 2" key="1">
    <citation type="submission" date="2019-10" db="EMBL/GenBank/DDBJ databases">
        <title>Georgenia wutianyii sp. nov. and Georgenia yuyongxinii sp. nov. isolated from plateau pika (Ochotona curzoniae) in the Qinghai-Tibet plateau of China.</title>
        <authorList>
            <person name="Tian Z."/>
        </authorList>
    </citation>
    <scope>NUCLEOTIDE SEQUENCE [LARGE SCALE GENOMIC DNA]</scope>
    <source>
        <strain evidence="1 2">DSM 21501</strain>
    </source>
</reference>
<dbReference type="AlphaFoldDB" id="A0A7J5UUK4"/>
<evidence type="ECO:0000313" key="2">
    <source>
        <dbReference type="Proteomes" id="UP000451860"/>
    </source>
</evidence>
<keyword evidence="1" id="KW-0808">Transferase</keyword>